<reference evidence="1" key="1">
    <citation type="submission" date="2018-02" db="EMBL/GenBank/DDBJ databases">
        <title>Rhizophora mucronata_Transcriptome.</title>
        <authorList>
            <person name="Meera S.P."/>
            <person name="Sreeshan A."/>
            <person name="Augustine A."/>
        </authorList>
    </citation>
    <scope>NUCLEOTIDE SEQUENCE</scope>
    <source>
        <tissue evidence="1">Leaf</tissue>
    </source>
</reference>
<sequence length="76" mass="8847">MRQYAIDLDEKTKTETIKQLNRSFSIIMFTYPISSNIHRMYVKVCGYLYAIAPKGKFAHMLKKKKRASLSVMVSLL</sequence>
<organism evidence="1">
    <name type="scientific">Rhizophora mucronata</name>
    <name type="common">Asiatic mangrove</name>
    <dbReference type="NCBI Taxonomy" id="61149"/>
    <lineage>
        <taxon>Eukaryota</taxon>
        <taxon>Viridiplantae</taxon>
        <taxon>Streptophyta</taxon>
        <taxon>Embryophyta</taxon>
        <taxon>Tracheophyta</taxon>
        <taxon>Spermatophyta</taxon>
        <taxon>Magnoliopsida</taxon>
        <taxon>eudicotyledons</taxon>
        <taxon>Gunneridae</taxon>
        <taxon>Pentapetalae</taxon>
        <taxon>rosids</taxon>
        <taxon>fabids</taxon>
        <taxon>Malpighiales</taxon>
        <taxon>Rhizophoraceae</taxon>
        <taxon>Rhizophora</taxon>
    </lineage>
</organism>
<name>A0A2P2MYN7_RHIMU</name>
<dbReference type="AlphaFoldDB" id="A0A2P2MYN7"/>
<proteinExistence type="predicted"/>
<evidence type="ECO:0000313" key="1">
    <source>
        <dbReference type="EMBL" id="MBX35340.1"/>
    </source>
</evidence>
<dbReference type="EMBL" id="GGEC01054856">
    <property type="protein sequence ID" value="MBX35340.1"/>
    <property type="molecule type" value="Transcribed_RNA"/>
</dbReference>
<protein>
    <submittedName>
        <fullName evidence="1">Uncharacterized protein</fullName>
    </submittedName>
</protein>
<accession>A0A2P2MYN7</accession>